<sequence>MRAVLQRVKQASVHVDGQLVSQTGPGFLALIGVCNDDTPEHADILVKKILSLKLWPEGARVEQGALNKVDVETARPWAVNVCDLGGEILCVSQFTLYAKTAKGTKPDFHRAMNGAESKPFYEAFLEKMRGAYQAERIKSA</sequence>
<evidence type="ECO:0000313" key="7">
    <source>
        <dbReference type="EMBL" id="WFD37391.1"/>
    </source>
</evidence>
<dbReference type="Proteomes" id="UP001217754">
    <property type="component" value="Chromosome 1"/>
</dbReference>
<dbReference type="Pfam" id="PF02580">
    <property type="entry name" value="Tyr_Deacylase"/>
    <property type="match status" value="1"/>
</dbReference>
<keyword evidence="8" id="KW-1185">Reference proteome</keyword>
<dbReference type="Gene3D" id="3.50.80.10">
    <property type="entry name" value="D-tyrosyl-tRNA(Tyr) deacylase"/>
    <property type="match status" value="1"/>
</dbReference>
<evidence type="ECO:0000256" key="5">
    <source>
        <dbReference type="ARBA" id="ARBA00048018"/>
    </source>
</evidence>
<dbReference type="GO" id="GO:0051500">
    <property type="term" value="F:D-tyrosyl-tRNA(Tyr) deacylase activity"/>
    <property type="evidence" value="ECO:0007669"/>
    <property type="project" value="TreeGrafter"/>
</dbReference>
<comment type="similarity">
    <text evidence="1 6">Belongs to the DTD family.</text>
</comment>
<reference evidence="7" key="1">
    <citation type="submission" date="2023-03" db="EMBL/GenBank/DDBJ databases">
        <title>Mating type loci evolution in Malassezia.</title>
        <authorList>
            <person name="Coelho M.A."/>
        </authorList>
    </citation>
    <scope>NUCLEOTIDE SEQUENCE</scope>
    <source>
        <strain evidence="7">CBS 9431</strain>
    </source>
</reference>
<dbReference type="GO" id="GO:0000049">
    <property type="term" value="F:tRNA binding"/>
    <property type="evidence" value="ECO:0007669"/>
    <property type="project" value="UniProtKB-KW"/>
</dbReference>
<comment type="subcellular location">
    <subcellularLocation>
        <location evidence="6">Cytoplasm</location>
    </subcellularLocation>
</comment>
<comment type="catalytic activity">
    <reaction evidence="4">
        <text>glycyl-tRNA(Ala) + H2O = tRNA(Ala) + glycine + H(+)</text>
        <dbReference type="Rhea" id="RHEA:53744"/>
        <dbReference type="Rhea" id="RHEA-COMP:9657"/>
        <dbReference type="Rhea" id="RHEA-COMP:13640"/>
        <dbReference type="ChEBI" id="CHEBI:15377"/>
        <dbReference type="ChEBI" id="CHEBI:15378"/>
        <dbReference type="ChEBI" id="CHEBI:57305"/>
        <dbReference type="ChEBI" id="CHEBI:78442"/>
        <dbReference type="ChEBI" id="CHEBI:78522"/>
        <dbReference type="EC" id="3.1.1.96"/>
    </reaction>
</comment>
<name>A0AAF0F045_9BASI</name>
<accession>A0AAF0F045</accession>
<evidence type="ECO:0000313" key="8">
    <source>
        <dbReference type="Proteomes" id="UP001217754"/>
    </source>
</evidence>
<evidence type="ECO:0000256" key="6">
    <source>
        <dbReference type="RuleBase" id="RU003470"/>
    </source>
</evidence>
<evidence type="ECO:0000256" key="3">
    <source>
        <dbReference type="ARBA" id="ARBA00020007"/>
    </source>
</evidence>
<dbReference type="EMBL" id="CP119958">
    <property type="protein sequence ID" value="WFD37391.1"/>
    <property type="molecule type" value="Genomic_DNA"/>
</dbReference>
<dbReference type="FunFam" id="3.50.80.10:FF:000001">
    <property type="entry name" value="D-aminoacyl-tRNA deacylase"/>
    <property type="match status" value="1"/>
</dbReference>
<dbReference type="GO" id="GO:0005737">
    <property type="term" value="C:cytoplasm"/>
    <property type="evidence" value="ECO:0007669"/>
    <property type="project" value="UniProtKB-SubCell"/>
</dbReference>
<dbReference type="InterPro" id="IPR023509">
    <property type="entry name" value="DTD-like_sf"/>
</dbReference>
<protein>
    <recommendedName>
        <fullName evidence="3 6">D-aminoacyl-tRNA deacylase</fullName>
        <ecNumber evidence="2 6">3.1.1.96</ecNumber>
    </recommendedName>
</protein>
<dbReference type="EC" id="3.1.1.96" evidence="2 6"/>
<comment type="catalytic activity">
    <reaction evidence="5">
        <text>a D-aminoacyl-tRNA + H2O = a tRNA + a D-alpha-amino acid + H(+)</text>
        <dbReference type="Rhea" id="RHEA:13953"/>
        <dbReference type="Rhea" id="RHEA-COMP:10123"/>
        <dbReference type="Rhea" id="RHEA-COMP:10124"/>
        <dbReference type="ChEBI" id="CHEBI:15377"/>
        <dbReference type="ChEBI" id="CHEBI:15378"/>
        <dbReference type="ChEBI" id="CHEBI:59871"/>
        <dbReference type="ChEBI" id="CHEBI:78442"/>
        <dbReference type="ChEBI" id="CHEBI:79333"/>
        <dbReference type="EC" id="3.1.1.96"/>
    </reaction>
</comment>
<dbReference type="PANTHER" id="PTHR10472">
    <property type="entry name" value="D-TYROSYL-TRNA TYR DEACYLASE"/>
    <property type="match status" value="1"/>
</dbReference>
<evidence type="ECO:0000256" key="2">
    <source>
        <dbReference type="ARBA" id="ARBA00013056"/>
    </source>
</evidence>
<keyword evidence="6" id="KW-0820">tRNA-binding</keyword>
<gene>
    <name evidence="7" type="primary">DTD1</name>
    <name evidence="7" type="ORF">MJAP1_000335</name>
</gene>
<keyword evidence="6" id="KW-0378">Hydrolase</keyword>
<dbReference type="NCBIfam" id="TIGR00256">
    <property type="entry name" value="D-aminoacyl-tRNA deacylase"/>
    <property type="match status" value="1"/>
</dbReference>
<evidence type="ECO:0000256" key="1">
    <source>
        <dbReference type="ARBA" id="ARBA00009673"/>
    </source>
</evidence>
<organism evidence="7 8">
    <name type="scientific">Malassezia japonica</name>
    <dbReference type="NCBI Taxonomy" id="223818"/>
    <lineage>
        <taxon>Eukaryota</taxon>
        <taxon>Fungi</taxon>
        <taxon>Dikarya</taxon>
        <taxon>Basidiomycota</taxon>
        <taxon>Ustilaginomycotina</taxon>
        <taxon>Malasseziomycetes</taxon>
        <taxon>Malasseziales</taxon>
        <taxon>Malasseziaceae</taxon>
        <taxon>Malassezia</taxon>
    </lineage>
</organism>
<dbReference type="RefSeq" id="XP_060120288.1">
    <property type="nucleotide sequence ID" value="XM_060264305.1"/>
</dbReference>
<dbReference type="SUPFAM" id="SSF69500">
    <property type="entry name" value="DTD-like"/>
    <property type="match status" value="1"/>
</dbReference>
<keyword evidence="6" id="KW-0963">Cytoplasm</keyword>
<dbReference type="InterPro" id="IPR003732">
    <property type="entry name" value="Daa-tRNA_deacyls_DTD"/>
</dbReference>
<dbReference type="GeneID" id="85223984"/>
<keyword evidence="6" id="KW-0694">RNA-binding</keyword>
<dbReference type="AlphaFoldDB" id="A0AAF0F045"/>
<dbReference type="PANTHER" id="PTHR10472:SF5">
    <property type="entry name" value="D-AMINOACYL-TRNA DEACYLASE 1"/>
    <property type="match status" value="1"/>
</dbReference>
<evidence type="ECO:0000256" key="4">
    <source>
        <dbReference type="ARBA" id="ARBA00047676"/>
    </source>
</evidence>
<proteinExistence type="inferred from homology"/>